<organism evidence="1 2">
    <name type="scientific">Gordonia phage Gustav</name>
    <dbReference type="NCBI Taxonomy" id="2047872"/>
    <lineage>
        <taxon>Viruses</taxon>
        <taxon>Duplodnaviria</taxon>
        <taxon>Heunggongvirae</taxon>
        <taxon>Uroviricota</taxon>
        <taxon>Caudoviricetes</taxon>
        <taxon>Gustavvirus</taxon>
        <taxon>Gustavvirus gustav</taxon>
    </lineage>
</organism>
<dbReference type="OrthoDB" id="38750at10239"/>
<accession>A0A2H4PAB2</accession>
<protein>
    <submittedName>
        <fullName evidence="1">Uncharacterized protein</fullName>
    </submittedName>
</protein>
<evidence type="ECO:0000313" key="1">
    <source>
        <dbReference type="EMBL" id="ATW59120.1"/>
    </source>
</evidence>
<sequence length="86" mass="9449">MSRGPAKVHDVLLAADAKDAAVAIARDPSLANASVITRESQLYGLMIGEWHVTERAASNMRDLNKMVRYLRARSALTETLRARGEL</sequence>
<dbReference type="EMBL" id="MG198784">
    <property type="protein sequence ID" value="ATW59120.1"/>
    <property type="molecule type" value="Genomic_DNA"/>
</dbReference>
<evidence type="ECO:0000313" key="2">
    <source>
        <dbReference type="Proteomes" id="UP000241392"/>
    </source>
</evidence>
<name>A0A2H4PAB2_9CAUD</name>
<keyword evidence="2" id="KW-1185">Reference proteome</keyword>
<gene>
    <name evidence="1" type="ORF">PHIRE_GUSTAV_60</name>
</gene>
<proteinExistence type="predicted"/>
<dbReference type="Proteomes" id="UP000241392">
    <property type="component" value="Segment"/>
</dbReference>
<reference evidence="2" key="1">
    <citation type="submission" date="2017-10" db="EMBL/GenBank/DDBJ databases">
        <authorList>
            <person name="Banno H."/>
            <person name="Chua N.-H."/>
        </authorList>
    </citation>
    <scope>NUCLEOTIDE SEQUENCE [LARGE SCALE GENOMIC DNA]</scope>
</reference>